<dbReference type="PANTHER" id="PTHR42893:SF46">
    <property type="entry name" value="PROTEIN DETOXIFICATION 44, CHLOROPLASTIC"/>
    <property type="match status" value="1"/>
</dbReference>
<feature type="transmembrane region" description="Helical" evidence="7">
    <location>
        <begin position="321"/>
        <end position="343"/>
    </location>
</feature>
<comment type="similarity">
    <text evidence="2">Belongs to the multi antimicrobial extrusion (MATE) (TC 2.A.66.1) family.</text>
</comment>
<dbReference type="eggNOG" id="COG0534">
    <property type="taxonomic scope" value="Bacteria"/>
</dbReference>
<evidence type="ECO:0000256" key="1">
    <source>
        <dbReference type="ARBA" id="ARBA00004141"/>
    </source>
</evidence>
<protein>
    <recommendedName>
        <fullName evidence="10">MATE family efflux transporter</fullName>
    </recommendedName>
</protein>
<dbReference type="InterPro" id="IPR044644">
    <property type="entry name" value="DinF-like"/>
</dbReference>
<reference evidence="8 9" key="1">
    <citation type="journal article" date="2014" name="Genome Announc.">
        <title>Draft Genome Sequence of Propane- and Butane-Oxidizing Actinobacterium Rhodococcus ruber IEGM 231.</title>
        <authorList>
            <person name="Ivshina I.B."/>
            <person name="Kuyukina M.S."/>
            <person name="Krivoruchko A.V."/>
            <person name="Barbe V."/>
            <person name="Fischer C."/>
        </authorList>
    </citation>
    <scope>NUCLEOTIDE SEQUENCE [LARGE SCALE GENOMIC DNA]</scope>
</reference>
<dbReference type="EMBL" id="CCSD01000054">
    <property type="protein sequence ID" value="CDZ88723.1"/>
    <property type="molecule type" value="Genomic_DNA"/>
</dbReference>
<feature type="compositionally biased region" description="Basic and acidic residues" evidence="6">
    <location>
        <begin position="454"/>
        <end position="472"/>
    </location>
</feature>
<dbReference type="GO" id="GO:0005886">
    <property type="term" value="C:plasma membrane"/>
    <property type="evidence" value="ECO:0007669"/>
    <property type="project" value="TreeGrafter"/>
</dbReference>
<dbReference type="GO" id="GO:0042910">
    <property type="term" value="F:xenobiotic transmembrane transporter activity"/>
    <property type="evidence" value="ECO:0007669"/>
    <property type="project" value="InterPro"/>
</dbReference>
<sequence>MPAPQDTAGPEPDAASHLVPEATAGRIFGLAVPALGVLAAEPLYLLFDIAVVGRLGALALAGLAIGGLVLAQVSTQLTFLSYGTTARAARFHGAGRRDAAVAEGVQATWLALAVGTAILIVGQLLAEPVAALIAGDEQIAEAAVSWLRVALFGAPLILVGLAGNGWMRGVQDTARPLRYVLAGLALSAVLCPLLVHGLAGAPRWELVGSAVANVAGQSVSAALFVGALLRSGVPLRPQRTVIAAQVRLGRDLIARSLAFQACFLSAAAVAARFGAAAVAAHQVVLQLWNFVSLTLDSLAVAAQALVGAALGGGARSDAKRLAWRITAWSTVFATGLALVFLGGGDAIPALFTSDPGVLEQIDVAWWFFVALLPVAGVVFALDGVLLGAGDAAFLRTATLASALFGFLPLVWCSLVWDWGLAGIWTGLTVFIVFRMAAVVWRTRSGRWAVTGADRQARPPHETARDETKKESR</sequence>
<feature type="transmembrane region" description="Helical" evidence="7">
    <location>
        <begin position="257"/>
        <end position="281"/>
    </location>
</feature>
<dbReference type="Pfam" id="PF01554">
    <property type="entry name" value="MatE"/>
    <property type="match status" value="2"/>
</dbReference>
<dbReference type="OrthoDB" id="5242355at2"/>
<dbReference type="CDD" id="cd13136">
    <property type="entry name" value="MATE_DinF_like"/>
    <property type="match status" value="1"/>
</dbReference>
<evidence type="ECO:0000313" key="9">
    <source>
        <dbReference type="Proteomes" id="UP000042997"/>
    </source>
</evidence>
<evidence type="ECO:0000313" key="8">
    <source>
        <dbReference type="EMBL" id="CDZ88723.1"/>
    </source>
</evidence>
<feature type="transmembrane region" description="Helical" evidence="7">
    <location>
        <begin position="104"/>
        <end position="126"/>
    </location>
</feature>
<evidence type="ECO:0000256" key="3">
    <source>
        <dbReference type="ARBA" id="ARBA00022692"/>
    </source>
</evidence>
<evidence type="ECO:0000256" key="6">
    <source>
        <dbReference type="SAM" id="MobiDB-lite"/>
    </source>
</evidence>
<keyword evidence="5 7" id="KW-0472">Membrane</keyword>
<comment type="subcellular location">
    <subcellularLocation>
        <location evidence="1">Membrane</location>
        <topology evidence="1">Multi-pass membrane protein</topology>
    </subcellularLocation>
</comment>
<keyword evidence="3 7" id="KW-0812">Transmembrane</keyword>
<feature type="transmembrane region" description="Helical" evidence="7">
    <location>
        <begin position="363"/>
        <end position="385"/>
    </location>
</feature>
<keyword evidence="4 7" id="KW-1133">Transmembrane helix</keyword>
<name>A0A098BJ31_9NOCA</name>
<feature type="transmembrane region" description="Helical" evidence="7">
    <location>
        <begin position="422"/>
        <end position="440"/>
    </location>
</feature>
<dbReference type="PANTHER" id="PTHR42893">
    <property type="entry name" value="PROTEIN DETOXIFICATION 44, CHLOROPLASTIC-RELATED"/>
    <property type="match status" value="1"/>
</dbReference>
<dbReference type="RefSeq" id="WP_040271863.1">
    <property type="nucleotide sequence ID" value="NZ_CP029146.1"/>
</dbReference>
<feature type="transmembrane region" description="Helical" evidence="7">
    <location>
        <begin position="397"/>
        <end position="416"/>
    </location>
</feature>
<accession>A0A098BJ31</accession>
<evidence type="ECO:0000256" key="4">
    <source>
        <dbReference type="ARBA" id="ARBA00022989"/>
    </source>
</evidence>
<feature type="transmembrane region" description="Helical" evidence="7">
    <location>
        <begin position="179"/>
        <end position="198"/>
    </location>
</feature>
<dbReference type="AlphaFoldDB" id="A0A098BJ31"/>
<feature type="transmembrane region" description="Helical" evidence="7">
    <location>
        <begin position="287"/>
        <end position="309"/>
    </location>
</feature>
<proteinExistence type="inferred from homology"/>
<evidence type="ECO:0000256" key="7">
    <source>
        <dbReference type="SAM" id="Phobius"/>
    </source>
</evidence>
<feature type="transmembrane region" description="Helical" evidence="7">
    <location>
        <begin position="59"/>
        <end position="83"/>
    </location>
</feature>
<dbReference type="Proteomes" id="UP000042997">
    <property type="component" value="Unassembled WGS sequence"/>
</dbReference>
<feature type="transmembrane region" description="Helical" evidence="7">
    <location>
        <begin position="146"/>
        <end position="167"/>
    </location>
</feature>
<evidence type="ECO:0000256" key="2">
    <source>
        <dbReference type="ARBA" id="ARBA00010199"/>
    </source>
</evidence>
<feature type="transmembrane region" description="Helical" evidence="7">
    <location>
        <begin position="210"/>
        <end position="229"/>
    </location>
</feature>
<dbReference type="NCBIfam" id="TIGR00797">
    <property type="entry name" value="matE"/>
    <property type="match status" value="1"/>
</dbReference>
<organism evidence="8 9">
    <name type="scientific">Rhodococcus ruber</name>
    <dbReference type="NCBI Taxonomy" id="1830"/>
    <lineage>
        <taxon>Bacteria</taxon>
        <taxon>Bacillati</taxon>
        <taxon>Actinomycetota</taxon>
        <taxon>Actinomycetes</taxon>
        <taxon>Mycobacteriales</taxon>
        <taxon>Nocardiaceae</taxon>
        <taxon>Rhodococcus</taxon>
    </lineage>
</organism>
<feature type="region of interest" description="Disordered" evidence="6">
    <location>
        <begin position="451"/>
        <end position="472"/>
    </location>
</feature>
<dbReference type="InterPro" id="IPR002528">
    <property type="entry name" value="MATE_fam"/>
</dbReference>
<dbReference type="GO" id="GO:0015297">
    <property type="term" value="F:antiporter activity"/>
    <property type="evidence" value="ECO:0007669"/>
    <property type="project" value="InterPro"/>
</dbReference>
<gene>
    <name evidence="8" type="ORF">RHRU231_430101</name>
</gene>
<evidence type="ECO:0008006" key="10">
    <source>
        <dbReference type="Google" id="ProtNLM"/>
    </source>
</evidence>
<evidence type="ECO:0000256" key="5">
    <source>
        <dbReference type="ARBA" id="ARBA00023136"/>
    </source>
</evidence>